<dbReference type="AlphaFoldDB" id="A0A1F5HZV7"/>
<dbReference type="InterPro" id="IPR050261">
    <property type="entry name" value="FrsA_esterase"/>
</dbReference>
<reference evidence="3 4" key="1">
    <citation type="journal article" date="2016" name="Nat. Commun.">
        <title>Thousands of microbial genomes shed light on interconnected biogeochemical processes in an aquifer system.</title>
        <authorList>
            <person name="Anantharaman K."/>
            <person name="Brown C.T."/>
            <person name="Hug L.A."/>
            <person name="Sharon I."/>
            <person name="Castelle C.J."/>
            <person name="Probst A.J."/>
            <person name="Thomas B.C."/>
            <person name="Singh A."/>
            <person name="Wilkins M.J."/>
            <person name="Karaoz U."/>
            <person name="Brodie E.L."/>
            <person name="Williams K.H."/>
            <person name="Hubbard S.S."/>
            <person name="Banfield J.F."/>
        </authorList>
    </citation>
    <scope>NUCLEOTIDE SEQUENCE [LARGE SCALE GENOMIC DNA]</scope>
</reference>
<proteinExistence type="predicted"/>
<dbReference type="STRING" id="1797729.A3A60_01685"/>
<feature type="domain" description="Peptidase S9 prolyl oligopeptidase catalytic" evidence="2">
    <location>
        <begin position="191"/>
        <end position="338"/>
    </location>
</feature>
<dbReference type="GO" id="GO:0006508">
    <property type="term" value="P:proteolysis"/>
    <property type="evidence" value="ECO:0007669"/>
    <property type="project" value="InterPro"/>
</dbReference>
<gene>
    <name evidence="3" type="ORF">A3A60_01685</name>
</gene>
<dbReference type="GO" id="GO:0008236">
    <property type="term" value="F:serine-type peptidase activity"/>
    <property type="evidence" value="ECO:0007669"/>
    <property type="project" value="InterPro"/>
</dbReference>
<evidence type="ECO:0000259" key="2">
    <source>
        <dbReference type="Pfam" id="PF00326"/>
    </source>
</evidence>
<evidence type="ECO:0000313" key="3">
    <source>
        <dbReference type="EMBL" id="OGE09620.1"/>
    </source>
</evidence>
<accession>A0A1F5HZV7</accession>
<comment type="caution">
    <text evidence="3">The sequence shown here is derived from an EMBL/GenBank/DDBJ whole genome shotgun (WGS) entry which is preliminary data.</text>
</comment>
<dbReference type="Pfam" id="PF00326">
    <property type="entry name" value="Peptidase_S9"/>
    <property type="match status" value="1"/>
</dbReference>
<protein>
    <recommendedName>
        <fullName evidence="2">Peptidase S9 prolyl oligopeptidase catalytic domain-containing protein</fullName>
    </recommendedName>
</protein>
<dbReference type="PANTHER" id="PTHR22946:SF9">
    <property type="entry name" value="POLYKETIDE TRANSFERASE AF380"/>
    <property type="match status" value="1"/>
</dbReference>
<keyword evidence="1" id="KW-0378">Hydrolase</keyword>
<organism evidence="3 4">
    <name type="scientific">Candidatus Curtissbacteria bacterium RIFCSPLOWO2_01_FULL_42_26</name>
    <dbReference type="NCBI Taxonomy" id="1797729"/>
    <lineage>
        <taxon>Bacteria</taxon>
        <taxon>Candidatus Curtissiibacteriota</taxon>
    </lineage>
</organism>
<dbReference type="EMBL" id="MFBS01000018">
    <property type="protein sequence ID" value="OGE09620.1"/>
    <property type="molecule type" value="Genomic_DNA"/>
</dbReference>
<sequence>MKKVFLILLVLVALLAIIWKVGSDYKNKVIGLPEKISQPAERPLDKYTIPALAAVKSRPSEIIIDKTLSIEDTFTAYSFYYFVEGKKVSGVLNVPASGGNYPVIVMFRGYVDKEDYSPGVGTQPAAQIFAKNGLITLAPDFLGYGESDGASDSSIEDRFQTYVASTTLLASVANLNIALAKNNINAKAILKKVGIWGHSNGGQIALSVLEITGAPYPTVLWAPVSKPFPYSVLYYTDEFEDKGKLLRKAIADFEKDYDVDLYSLTNYLDMIKAPLQIHQGTADDKVPLSWSNQLTNELKKLNKQFDYYTYESADHNLRPDGWEKAVERSINFYEKNLGV</sequence>
<dbReference type="Proteomes" id="UP000179227">
    <property type="component" value="Unassembled WGS sequence"/>
</dbReference>
<dbReference type="GO" id="GO:0052689">
    <property type="term" value="F:carboxylic ester hydrolase activity"/>
    <property type="evidence" value="ECO:0007669"/>
    <property type="project" value="UniProtKB-ARBA"/>
</dbReference>
<dbReference type="InterPro" id="IPR001375">
    <property type="entry name" value="Peptidase_S9_cat"/>
</dbReference>
<evidence type="ECO:0000313" key="4">
    <source>
        <dbReference type="Proteomes" id="UP000179227"/>
    </source>
</evidence>
<evidence type="ECO:0000256" key="1">
    <source>
        <dbReference type="ARBA" id="ARBA00022801"/>
    </source>
</evidence>
<name>A0A1F5HZV7_9BACT</name>
<dbReference type="InterPro" id="IPR029058">
    <property type="entry name" value="AB_hydrolase_fold"/>
</dbReference>
<dbReference type="PANTHER" id="PTHR22946">
    <property type="entry name" value="DIENELACTONE HYDROLASE DOMAIN-CONTAINING PROTEIN-RELATED"/>
    <property type="match status" value="1"/>
</dbReference>
<dbReference type="Gene3D" id="3.40.50.1820">
    <property type="entry name" value="alpha/beta hydrolase"/>
    <property type="match status" value="1"/>
</dbReference>
<dbReference type="SUPFAM" id="SSF53474">
    <property type="entry name" value="alpha/beta-Hydrolases"/>
    <property type="match status" value="1"/>
</dbReference>